<protein>
    <submittedName>
        <fullName evidence="2">Uncharacterized protein</fullName>
    </submittedName>
</protein>
<reference evidence="2 3" key="1">
    <citation type="journal article" date="2017" name="PLoS Biol.">
        <title>The sea cucumber genome provides insights into morphological evolution and visceral regeneration.</title>
        <authorList>
            <person name="Zhang X."/>
            <person name="Sun L."/>
            <person name="Yuan J."/>
            <person name="Sun Y."/>
            <person name="Gao Y."/>
            <person name="Zhang L."/>
            <person name="Li S."/>
            <person name="Dai H."/>
            <person name="Hamel J.F."/>
            <person name="Liu C."/>
            <person name="Yu Y."/>
            <person name="Liu S."/>
            <person name="Lin W."/>
            <person name="Guo K."/>
            <person name="Jin S."/>
            <person name="Xu P."/>
            <person name="Storey K.B."/>
            <person name="Huan P."/>
            <person name="Zhang T."/>
            <person name="Zhou Y."/>
            <person name="Zhang J."/>
            <person name="Lin C."/>
            <person name="Li X."/>
            <person name="Xing L."/>
            <person name="Huo D."/>
            <person name="Sun M."/>
            <person name="Wang L."/>
            <person name="Mercier A."/>
            <person name="Li F."/>
            <person name="Yang H."/>
            <person name="Xiang J."/>
        </authorList>
    </citation>
    <scope>NUCLEOTIDE SEQUENCE [LARGE SCALE GENOMIC DNA]</scope>
    <source>
        <strain evidence="2">Shaxun</strain>
        <tissue evidence="2">Muscle</tissue>
    </source>
</reference>
<sequence>MIQSLEKNILHNGIFYFLFVCISAALYKTEANGSCADAQYKEEVEVVFGKNLTLLCNVPFSCSDTFWTAPPINIVVEKDNCTPDNICYNVDNGKDVLSIFNATANATGYATCRCVQGEHKGVQLVHCFELIGICQMEIKTSNHQPRMYNSTRAAKNSTFDISLKEGEMVTVQCQESAAMTTNCSDLNLLSTSPFSFRANISHHLCSIHCMVEDHCGVTMILHVEQAIAQTTPHMTTHYTTQNLKTDGIGISRQTTKVL</sequence>
<keyword evidence="3" id="KW-1185">Reference proteome</keyword>
<organism evidence="2 3">
    <name type="scientific">Stichopus japonicus</name>
    <name type="common">Sea cucumber</name>
    <dbReference type="NCBI Taxonomy" id="307972"/>
    <lineage>
        <taxon>Eukaryota</taxon>
        <taxon>Metazoa</taxon>
        <taxon>Echinodermata</taxon>
        <taxon>Eleutherozoa</taxon>
        <taxon>Echinozoa</taxon>
        <taxon>Holothuroidea</taxon>
        <taxon>Aspidochirotacea</taxon>
        <taxon>Aspidochirotida</taxon>
        <taxon>Stichopodidae</taxon>
        <taxon>Apostichopus</taxon>
    </lineage>
</organism>
<dbReference type="AlphaFoldDB" id="A0A2G8L7Y3"/>
<feature type="signal peptide" evidence="1">
    <location>
        <begin position="1"/>
        <end position="31"/>
    </location>
</feature>
<dbReference type="EMBL" id="MRZV01000182">
    <property type="protein sequence ID" value="PIK56250.1"/>
    <property type="molecule type" value="Genomic_DNA"/>
</dbReference>
<accession>A0A2G8L7Y3</accession>
<dbReference type="Proteomes" id="UP000230750">
    <property type="component" value="Unassembled WGS sequence"/>
</dbReference>
<evidence type="ECO:0000313" key="3">
    <source>
        <dbReference type="Proteomes" id="UP000230750"/>
    </source>
</evidence>
<evidence type="ECO:0000256" key="1">
    <source>
        <dbReference type="SAM" id="SignalP"/>
    </source>
</evidence>
<gene>
    <name evidence="2" type="ORF">BSL78_06833</name>
</gene>
<evidence type="ECO:0000313" key="2">
    <source>
        <dbReference type="EMBL" id="PIK56250.1"/>
    </source>
</evidence>
<feature type="chain" id="PRO_5013741962" evidence="1">
    <location>
        <begin position="32"/>
        <end position="258"/>
    </location>
</feature>
<name>A0A2G8L7Y3_STIJA</name>
<keyword evidence="1" id="KW-0732">Signal</keyword>
<comment type="caution">
    <text evidence="2">The sequence shown here is derived from an EMBL/GenBank/DDBJ whole genome shotgun (WGS) entry which is preliminary data.</text>
</comment>
<proteinExistence type="predicted"/>